<dbReference type="PANTHER" id="PTHR43767">
    <property type="entry name" value="LONG-CHAIN-FATTY-ACID--COA LIGASE"/>
    <property type="match status" value="1"/>
</dbReference>
<dbReference type="AlphaFoldDB" id="A0A383B5L4"/>
<accession>A0A383B5L4</accession>
<dbReference type="SUPFAM" id="SSF56801">
    <property type="entry name" value="Acetyl-CoA synthetase-like"/>
    <property type="match status" value="1"/>
</dbReference>
<dbReference type="EMBL" id="UINC01197758">
    <property type="protein sequence ID" value="SVE15397.1"/>
    <property type="molecule type" value="Genomic_DNA"/>
</dbReference>
<gene>
    <name evidence="2" type="ORF">METZ01_LOCUS468251</name>
</gene>
<dbReference type="PANTHER" id="PTHR43767:SF1">
    <property type="entry name" value="NONRIBOSOMAL PEPTIDE SYNTHASE PES1 (EUROFUNG)-RELATED"/>
    <property type="match status" value="1"/>
</dbReference>
<sequence length="229" mass="25073">MSGFDDTPEHGWRIHRLLENRAREAPDFPFLHFKGRDYSHIELNRRANCMAAGLTALGLEPGARVAVMMKSTPEYIDVWFAITKAGAVEVPLNTAYKGEILTHMLNNTGAVMMIMDAEFVSAVAAVAPRCPALKHFIVRTEDGIDAAAYLPGTRHEFADVPAGAGENPSLEISPEDLACVMFTSGTTGPSKGVMLNHQFEISFSIIYNNIVALTAEDVSYNMLPFFHIA</sequence>
<organism evidence="2">
    <name type="scientific">marine metagenome</name>
    <dbReference type="NCBI Taxonomy" id="408172"/>
    <lineage>
        <taxon>unclassified sequences</taxon>
        <taxon>metagenomes</taxon>
        <taxon>ecological metagenomes</taxon>
    </lineage>
</organism>
<dbReference type="InterPro" id="IPR020845">
    <property type="entry name" value="AMP-binding_CS"/>
</dbReference>
<name>A0A383B5L4_9ZZZZ</name>
<feature type="domain" description="AMP-dependent synthetase/ligase" evidence="1">
    <location>
        <begin position="18"/>
        <end position="229"/>
    </location>
</feature>
<reference evidence="2" key="1">
    <citation type="submission" date="2018-05" db="EMBL/GenBank/DDBJ databases">
        <authorList>
            <person name="Lanie J.A."/>
            <person name="Ng W.-L."/>
            <person name="Kazmierczak K.M."/>
            <person name="Andrzejewski T.M."/>
            <person name="Davidsen T.M."/>
            <person name="Wayne K.J."/>
            <person name="Tettelin H."/>
            <person name="Glass J.I."/>
            <person name="Rusch D."/>
            <person name="Podicherti R."/>
            <person name="Tsui H.-C.T."/>
            <person name="Winkler M.E."/>
        </authorList>
    </citation>
    <scope>NUCLEOTIDE SEQUENCE</scope>
</reference>
<dbReference type="InterPro" id="IPR050237">
    <property type="entry name" value="ATP-dep_AMP-bd_enzyme"/>
</dbReference>
<evidence type="ECO:0000259" key="1">
    <source>
        <dbReference type="Pfam" id="PF00501"/>
    </source>
</evidence>
<dbReference type="PROSITE" id="PS00455">
    <property type="entry name" value="AMP_BINDING"/>
    <property type="match status" value="1"/>
</dbReference>
<dbReference type="Pfam" id="PF00501">
    <property type="entry name" value="AMP-binding"/>
    <property type="match status" value="1"/>
</dbReference>
<feature type="non-terminal residue" evidence="2">
    <location>
        <position position="229"/>
    </location>
</feature>
<dbReference type="InterPro" id="IPR042099">
    <property type="entry name" value="ANL_N_sf"/>
</dbReference>
<proteinExistence type="predicted"/>
<protein>
    <recommendedName>
        <fullName evidence="1">AMP-dependent synthetase/ligase domain-containing protein</fullName>
    </recommendedName>
</protein>
<dbReference type="Gene3D" id="3.40.50.12780">
    <property type="entry name" value="N-terminal domain of ligase-like"/>
    <property type="match status" value="1"/>
</dbReference>
<evidence type="ECO:0000313" key="2">
    <source>
        <dbReference type="EMBL" id="SVE15397.1"/>
    </source>
</evidence>
<dbReference type="InterPro" id="IPR000873">
    <property type="entry name" value="AMP-dep_synth/lig_dom"/>
</dbReference>